<name>A0AAW0B2J7_9AGAR</name>
<proteinExistence type="predicted"/>
<comment type="caution">
    <text evidence="2">The sequence shown here is derived from an EMBL/GenBank/DDBJ whole genome shotgun (WGS) entry which is preliminary data.</text>
</comment>
<reference evidence="2 3" key="1">
    <citation type="submission" date="2024-01" db="EMBL/GenBank/DDBJ databases">
        <title>A draft genome for a cacao thread blight-causing isolate of Paramarasmius palmivorus.</title>
        <authorList>
            <person name="Baruah I.K."/>
            <person name="Bukari Y."/>
            <person name="Amoako-Attah I."/>
            <person name="Meinhardt L.W."/>
            <person name="Bailey B.A."/>
            <person name="Cohen S.P."/>
        </authorList>
    </citation>
    <scope>NUCLEOTIDE SEQUENCE [LARGE SCALE GENOMIC DNA]</scope>
    <source>
        <strain evidence="2 3">GH-12</strain>
    </source>
</reference>
<evidence type="ECO:0000313" key="2">
    <source>
        <dbReference type="EMBL" id="KAK7018721.1"/>
    </source>
</evidence>
<accession>A0AAW0B2J7</accession>
<dbReference type="AlphaFoldDB" id="A0AAW0B2J7"/>
<evidence type="ECO:0000256" key="1">
    <source>
        <dbReference type="SAM" id="MobiDB-lite"/>
    </source>
</evidence>
<sequence length="351" mass="39278">MLGNRYAYQNAGKNKSSHAAHPLTKPTADKLEELASARTMSGFLSHPLASYSKVRTYSIRSTPLLTYHKSKGFPETNLHVISSRSTNGQAWHLTSPTAEGVEEELVFTIQGIILQCDLPPIVRPFPRSVSPIHLQQRILLSGFNTTTFADALQGLNHVDNILRLNVRDDSPPKSTPHKYGYPSIEITNRYFTSKRLANEEDHIGIPLDIDPNGILEGLRGDSLVYTADNAVQYYQRQLVNGGQQFKPVKPAHIKKGDIVEVQLTVTLVESRTGKGKNTRHQYLTRLVLRSITQLDSTYSDACRLASSQPPPRPNLKRKIGHDEEEAMETQERMKRMAVDPFGDSQGIFTTH</sequence>
<feature type="region of interest" description="Disordered" evidence="1">
    <location>
        <begin position="1"/>
        <end position="22"/>
    </location>
</feature>
<protein>
    <submittedName>
        <fullName evidence="2">Uncharacterized protein</fullName>
    </submittedName>
</protein>
<organism evidence="2 3">
    <name type="scientific">Paramarasmius palmivorus</name>
    <dbReference type="NCBI Taxonomy" id="297713"/>
    <lineage>
        <taxon>Eukaryota</taxon>
        <taxon>Fungi</taxon>
        <taxon>Dikarya</taxon>
        <taxon>Basidiomycota</taxon>
        <taxon>Agaricomycotina</taxon>
        <taxon>Agaricomycetes</taxon>
        <taxon>Agaricomycetidae</taxon>
        <taxon>Agaricales</taxon>
        <taxon>Marasmiineae</taxon>
        <taxon>Marasmiaceae</taxon>
        <taxon>Paramarasmius</taxon>
    </lineage>
</organism>
<dbReference type="EMBL" id="JAYKXP010000222">
    <property type="protein sequence ID" value="KAK7018721.1"/>
    <property type="molecule type" value="Genomic_DNA"/>
</dbReference>
<dbReference type="Proteomes" id="UP001383192">
    <property type="component" value="Unassembled WGS sequence"/>
</dbReference>
<gene>
    <name evidence="2" type="ORF">VNI00_018281</name>
</gene>
<keyword evidence="3" id="KW-1185">Reference proteome</keyword>
<evidence type="ECO:0000313" key="3">
    <source>
        <dbReference type="Proteomes" id="UP001383192"/>
    </source>
</evidence>